<feature type="compositionally biased region" description="Polar residues" evidence="2">
    <location>
        <begin position="184"/>
        <end position="193"/>
    </location>
</feature>
<feature type="compositionally biased region" description="Polar residues" evidence="2">
    <location>
        <begin position="378"/>
        <end position="389"/>
    </location>
</feature>
<sequence length="637" mass="68322">MVAAVSTTLNPKASSQGGRPRTATRPPLLPSDPENGVVVPRRLKAREVTSRYMSSSSSSSASTCSNTRRCPSPLPSRTGVSSAAATPMTSSQSVKRSQSVERRRAVTPRPSSLDMRIGNGGSGGGEMSAAQKLLFTSTRSLSVSFQGESYSLQVSKVKPTPSPSTRKGTPERRKATTPFRADQSENSKPTEQQRWPARLRQPNCMTRSLDCTDERRRMSGSGANVVRALQNSMVDDVDGRLRSNSCNLGSVKATETVDDGTSATTQSEPVACSDTDSVSSGSTNSGPHESNGHGGALQGPRPRGIVVPARFWQETNNRLRRQSESKAIGAGARTMGSPKIAEANRLSIDSPTSSPRGVANSRAQLSPIRGTARPASPSKLSRSLMTSSPMRGVSPSRVRNGVAATPSSNLSNTPSILSFAADVRRGKVGENRIVDAHVVRLLHNRLLQWRFVNARANASLAAQRSNAERSLYNAWVTSSKLRESVRAKRIELQMLRQNLKLTSILKGQMIYLEELSLMDRDYSNSLSGATEALKASTLRLPVVGGARADVYNVKDAISSAVDVMQAMASSICLLLSKVGDVNSLVAELANVTAKEHDLLGQCRDLLSTVAAMQVEECSLRTHILQEKRVPDSLTAEV</sequence>
<feature type="region of interest" description="Disordered" evidence="2">
    <location>
        <begin position="1"/>
        <end position="127"/>
    </location>
</feature>
<dbReference type="PANTHER" id="PTHR31807:SF38">
    <property type="entry name" value="QWRF MOTIF-CONTAINING PROTEIN 9"/>
    <property type="match status" value="1"/>
</dbReference>
<dbReference type="Proteomes" id="UP000006882">
    <property type="component" value="Chromosome G1"/>
</dbReference>
<feature type="compositionally biased region" description="Polar residues" evidence="2">
    <location>
        <begin position="259"/>
        <end position="288"/>
    </location>
</feature>
<evidence type="ECO:0000256" key="1">
    <source>
        <dbReference type="ARBA" id="ARBA00010016"/>
    </source>
</evidence>
<dbReference type="InterPro" id="IPR007573">
    <property type="entry name" value="QWRF"/>
</dbReference>
<organism evidence="3 4">
    <name type="scientific">Prunus persica</name>
    <name type="common">Peach</name>
    <name type="synonym">Amygdalus persica</name>
    <dbReference type="NCBI Taxonomy" id="3760"/>
    <lineage>
        <taxon>Eukaryota</taxon>
        <taxon>Viridiplantae</taxon>
        <taxon>Streptophyta</taxon>
        <taxon>Embryophyta</taxon>
        <taxon>Tracheophyta</taxon>
        <taxon>Spermatophyta</taxon>
        <taxon>Magnoliopsida</taxon>
        <taxon>eudicotyledons</taxon>
        <taxon>Gunneridae</taxon>
        <taxon>Pentapetalae</taxon>
        <taxon>rosids</taxon>
        <taxon>fabids</taxon>
        <taxon>Rosales</taxon>
        <taxon>Rosaceae</taxon>
        <taxon>Amygdaloideae</taxon>
        <taxon>Amygdaleae</taxon>
        <taxon>Prunus</taxon>
    </lineage>
</organism>
<feature type="region of interest" description="Disordered" evidence="2">
    <location>
        <begin position="316"/>
        <end position="409"/>
    </location>
</feature>
<reference evidence="3 4" key="1">
    <citation type="journal article" date="2013" name="Nat. Genet.">
        <title>The high-quality draft genome of peach (Prunus persica) identifies unique patterns of genetic diversity, domestication and genome evolution.</title>
        <authorList>
            <consortium name="International Peach Genome Initiative"/>
            <person name="Verde I."/>
            <person name="Abbott A.G."/>
            <person name="Scalabrin S."/>
            <person name="Jung S."/>
            <person name="Shu S."/>
            <person name="Marroni F."/>
            <person name="Zhebentyayeva T."/>
            <person name="Dettori M.T."/>
            <person name="Grimwood J."/>
            <person name="Cattonaro F."/>
            <person name="Zuccolo A."/>
            <person name="Rossini L."/>
            <person name="Jenkins J."/>
            <person name="Vendramin E."/>
            <person name="Meisel L.A."/>
            <person name="Decroocq V."/>
            <person name="Sosinski B."/>
            <person name="Prochnik S."/>
            <person name="Mitros T."/>
            <person name="Policriti A."/>
            <person name="Cipriani G."/>
            <person name="Dondini L."/>
            <person name="Ficklin S."/>
            <person name="Goodstein D.M."/>
            <person name="Xuan P."/>
            <person name="Del Fabbro C."/>
            <person name="Aramini V."/>
            <person name="Copetti D."/>
            <person name="Gonzalez S."/>
            <person name="Horner D.S."/>
            <person name="Falchi R."/>
            <person name="Lucas S."/>
            <person name="Mica E."/>
            <person name="Maldonado J."/>
            <person name="Lazzari B."/>
            <person name="Bielenberg D."/>
            <person name="Pirona R."/>
            <person name="Miculan M."/>
            <person name="Barakat A."/>
            <person name="Testolin R."/>
            <person name="Stella A."/>
            <person name="Tartarini S."/>
            <person name="Tonutti P."/>
            <person name="Arus P."/>
            <person name="Orellana A."/>
            <person name="Wells C."/>
            <person name="Main D."/>
            <person name="Vizzotto G."/>
            <person name="Silva H."/>
            <person name="Salamini F."/>
            <person name="Schmutz J."/>
            <person name="Morgante M."/>
            <person name="Rokhsar D.S."/>
        </authorList>
    </citation>
    <scope>NUCLEOTIDE SEQUENCE [LARGE SCALE GENOMIC DNA]</scope>
    <source>
        <strain evidence="4">cv. Nemared</strain>
    </source>
</reference>
<dbReference type="GO" id="GO:0051225">
    <property type="term" value="P:spindle assembly"/>
    <property type="evidence" value="ECO:0000318"/>
    <property type="project" value="GO_Central"/>
</dbReference>
<dbReference type="PANTHER" id="PTHR31807">
    <property type="entry name" value="AUGMIN FAMILY MEMBER"/>
    <property type="match status" value="1"/>
</dbReference>
<evidence type="ECO:0000313" key="4">
    <source>
        <dbReference type="Proteomes" id="UP000006882"/>
    </source>
</evidence>
<feature type="region of interest" description="Disordered" evidence="2">
    <location>
        <begin position="255"/>
        <end position="303"/>
    </location>
</feature>
<dbReference type="SMR" id="A0A251RBV5"/>
<gene>
    <name evidence="3" type="ORF">PRUPE_1G424500</name>
</gene>
<feature type="compositionally biased region" description="Low complexity" evidence="2">
    <location>
        <begin position="50"/>
        <end position="69"/>
    </location>
</feature>
<feature type="region of interest" description="Disordered" evidence="2">
    <location>
        <begin position="152"/>
        <end position="222"/>
    </location>
</feature>
<dbReference type="GO" id="GO:0008017">
    <property type="term" value="F:microtubule binding"/>
    <property type="evidence" value="ECO:0000318"/>
    <property type="project" value="GO_Central"/>
</dbReference>
<name>A0A251RBV5_PRUPE</name>
<dbReference type="Gramene" id="ONI33446">
    <property type="protein sequence ID" value="ONI33446"/>
    <property type="gene ID" value="PRUPE_1G424500"/>
</dbReference>
<accession>A0A251RBV5</accession>
<dbReference type="GO" id="GO:0005737">
    <property type="term" value="C:cytoplasm"/>
    <property type="evidence" value="ECO:0000318"/>
    <property type="project" value="GO_Central"/>
</dbReference>
<dbReference type="GO" id="GO:0005880">
    <property type="term" value="C:nuclear microtubule"/>
    <property type="evidence" value="ECO:0000318"/>
    <property type="project" value="GO_Central"/>
</dbReference>
<comment type="similarity">
    <text evidence="1">Belongs to the QWRF family.</text>
</comment>
<evidence type="ECO:0000313" key="3">
    <source>
        <dbReference type="EMBL" id="ONI33446.1"/>
    </source>
</evidence>
<dbReference type="AlphaFoldDB" id="A0A251RBV5"/>
<dbReference type="Pfam" id="PF04484">
    <property type="entry name" value="QWRF"/>
    <property type="match status" value="1"/>
</dbReference>
<dbReference type="EMBL" id="CM007651">
    <property type="protein sequence ID" value="ONI33446.1"/>
    <property type="molecule type" value="Genomic_DNA"/>
</dbReference>
<evidence type="ECO:0008006" key="5">
    <source>
        <dbReference type="Google" id="ProtNLM"/>
    </source>
</evidence>
<dbReference type="STRING" id="3760.A0A251RBV5"/>
<dbReference type="eggNOG" id="ENOG502RHVY">
    <property type="taxonomic scope" value="Eukaryota"/>
</dbReference>
<keyword evidence="4" id="KW-1185">Reference proteome</keyword>
<proteinExistence type="inferred from homology"/>
<feature type="compositionally biased region" description="Polar residues" evidence="2">
    <location>
        <begin position="78"/>
        <end position="97"/>
    </location>
</feature>
<protein>
    <recommendedName>
        <fullName evidence="5">QWRF motif-containing protein 2</fullName>
    </recommendedName>
</protein>
<dbReference type="OrthoDB" id="1924320at2759"/>
<evidence type="ECO:0000256" key="2">
    <source>
        <dbReference type="SAM" id="MobiDB-lite"/>
    </source>
</evidence>
<feature type="compositionally biased region" description="Polar residues" evidence="2">
    <location>
        <begin position="1"/>
        <end position="17"/>
    </location>
</feature>